<dbReference type="InterPro" id="IPR035169">
    <property type="entry name" value="DUF5318"/>
</dbReference>
<organism evidence="1">
    <name type="scientific">freshwater metagenome</name>
    <dbReference type="NCBI Taxonomy" id="449393"/>
    <lineage>
        <taxon>unclassified sequences</taxon>
        <taxon>metagenomes</taxon>
        <taxon>ecological metagenomes</taxon>
    </lineage>
</organism>
<dbReference type="EMBL" id="CAFBOF010000025">
    <property type="protein sequence ID" value="CAB4980751.1"/>
    <property type="molecule type" value="Genomic_DNA"/>
</dbReference>
<evidence type="ECO:0000313" key="3">
    <source>
        <dbReference type="EMBL" id="CAB4980751.1"/>
    </source>
</evidence>
<evidence type="ECO:0000313" key="1">
    <source>
        <dbReference type="EMBL" id="CAB4713075.1"/>
    </source>
</evidence>
<protein>
    <submittedName>
        <fullName evidence="1">Unannotated protein</fullName>
    </submittedName>
</protein>
<dbReference type="EMBL" id="CAFBPQ010000065">
    <property type="protein sequence ID" value="CAB5031730.1"/>
    <property type="molecule type" value="Genomic_DNA"/>
</dbReference>
<sequence length="121" mass="13817">MRHHVDFTLARRAVLRDLRSGRRARIDVCDAHAELLRAGRNLGTPGAGDCPVCTEDKLRVVSYVYGDQLRRANGRCISSTAELEKLEARHSEFWRYLVEVCVGCGWNHLLRRELHGQRYAG</sequence>
<dbReference type="Pfam" id="PF17249">
    <property type="entry name" value="DUF5318"/>
    <property type="match status" value="1"/>
</dbReference>
<dbReference type="EMBL" id="CAFBMM010000094">
    <property type="protein sequence ID" value="CAB4915652.1"/>
    <property type="molecule type" value="Genomic_DNA"/>
</dbReference>
<evidence type="ECO:0000313" key="4">
    <source>
        <dbReference type="EMBL" id="CAB5031730.1"/>
    </source>
</evidence>
<gene>
    <name evidence="1" type="ORF">UFOPK2683_00111</name>
    <name evidence="2" type="ORF">UFOPK3605_01394</name>
    <name evidence="3" type="ORF">UFOPK3897_01098</name>
    <name evidence="4" type="ORF">UFOPK4121_01446</name>
</gene>
<name>A0A6J6QVT2_9ZZZZ</name>
<dbReference type="AlphaFoldDB" id="A0A6J6QVT2"/>
<proteinExistence type="predicted"/>
<accession>A0A6J6QVT2</accession>
<reference evidence="1" key="1">
    <citation type="submission" date="2020-05" db="EMBL/GenBank/DDBJ databases">
        <authorList>
            <person name="Chiriac C."/>
            <person name="Salcher M."/>
            <person name="Ghai R."/>
            <person name="Kavagutti S V."/>
        </authorList>
    </citation>
    <scope>NUCLEOTIDE SEQUENCE</scope>
</reference>
<dbReference type="EMBL" id="CAEZYK010000003">
    <property type="protein sequence ID" value="CAB4713075.1"/>
    <property type="molecule type" value="Genomic_DNA"/>
</dbReference>
<evidence type="ECO:0000313" key="2">
    <source>
        <dbReference type="EMBL" id="CAB4915652.1"/>
    </source>
</evidence>